<dbReference type="EMBL" id="SRID01000163">
    <property type="protein sequence ID" value="TGB06797.1"/>
    <property type="molecule type" value="Genomic_DNA"/>
</dbReference>
<reference evidence="11 12" key="1">
    <citation type="submission" date="2019-03" db="EMBL/GenBank/DDBJ databases">
        <authorList>
            <person name="Gonzalez-Pimentel J.L."/>
        </authorList>
    </citation>
    <scope>NUCLEOTIDE SEQUENCE [LARGE SCALE GENOMIC DNA]</scope>
    <source>
        <strain evidence="11 12">JCM 31289</strain>
    </source>
</reference>
<dbReference type="SUPFAM" id="SSF51338">
    <property type="entry name" value="Composite domain of metallo-dependent hydrolases"/>
    <property type="match status" value="2"/>
</dbReference>
<dbReference type="GO" id="GO:0006147">
    <property type="term" value="P:guanine catabolic process"/>
    <property type="evidence" value="ECO:0007669"/>
    <property type="project" value="UniProtKB-UniRule"/>
</dbReference>
<comment type="similarity">
    <text evidence="2 8">Belongs to the metallo-dependent hydrolases superfamily. ATZ/TRZ family.</text>
</comment>
<evidence type="ECO:0000256" key="5">
    <source>
        <dbReference type="ARBA" id="ARBA00022801"/>
    </source>
</evidence>
<evidence type="ECO:0000256" key="4">
    <source>
        <dbReference type="ARBA" id="ARBA00022723"/>
    </source>
</evidence>
<keyword evidence="4 8" id="KW-0479">Metal-binding</keyword>
<evidence type="ECO:0000256" key="2">
    <source>
        <dbReference type="ARBA" id="ARBA00006745"/>
    </source>
</evidence>
<dbReference type="InterPro" id="IPR051607">
    <property type="entry name" value="Metallo-dep_hydrolases"/>
</dbReference>
<dbReference type="InterPro" id="IPR014311">
    <property type="entry name" value="Guanine_deaminase"/>
</dbReference>
<dbReference type="Proteomes" id="UP000297948">
    <property type="component" value="Unassembled WGS sequence"/>
</dbReference>
<accession>A0A4Z0H5K8</accession>
<dbReference type="PANTHER" id="PTHR11271:SF6">
    <property type="entry name" value="GUANINE DEAMINASE"/>
    <property type="match status" value="1"/>
</dbReference>
<dbReference type="Gene3D" id="3.20.20.140">
    <property type="entry name" value="Metal-dependent hydrolases"/>
    <property type="match status" value="1"/>
</dbReference>
<evidence type="ECO:0000256" key="6">
    <source>
        <dbReference type="ARBA" id="ARBA00022833"/>
    </source>
</evidence>
<evidence type="ECO:0000256" key="3">
    <source>
        <dbReference type="ARBA" id="ARBA00012781"/>
    </source>
</evidence>
<evidence type="ECO:0000256" key="9">
    <source>
        <dbReference type="SAM" id="MobiDB-lite"/>
    </source>
</evidence>
<sequence>MSSDEKAVGPVESAAADGEDTGEGTTTRRPVTVFLGTVLHFSADPWVPGHDDEDDPLAYHLFDPGALVVRDGRVAWAGHDHECPREFLRQGHVVDHRGCLIVPGFVDPHIHSGQVDSVASPGGQLLPWLRDYMYRSEMRFVDAEYARAATSFFFDRLLECGTTTACVYTTTHPHATDAFFSEAYMRKLRMISGKLLMDDDNHGSVPEEYLDGPVEEAEEECRRLIKEWHHTGRLLYAVSPRFALTSTLEALQMAGRLYHESRHTDRPLWVQSHLAENQDEVQAVIDKFRDTLDPRSYLDVYDKCGLVGPRSIWGHSVWIDDGDRALLADTGAGAAFNPTSNLFLGSGLFDLDGAGRAKVRVGLGTDVGGGTSYSMLQTMNEAYKTVALANTYPHPSKEKDRKTLTALRAFYLATLGGARALHLDHLIGSFHRGREADFVVLDWAATPLLERRTEVARDFRERLFVLATLGDDRAVTQTYVLGEPMLRRCRPR</sequence>
<dbReference type="InterPro" id="IPR006680">
    <property type="entry name" value="Amidohydro-rel"/>
</dbReference>
<feature type="domain" description="Amidohydrolase-related" evidence="10">
    <location>
        <begin position="101"/>
        <end position="483"/>
    </location>
</feature>
<dbReference type="GO" id="GO:0005829">
    <property type="term" value="C:cytosol"/>
    <property type="evidence" value="ECO:0007669"/>
    <property type="project" value="TreeGrafter"/>
</dbReference>
<keyword evidence="12" id="KW-1185">Reference proteome</keyword>
<comment type="function">
    <text evidence="8">Catalyzes the hydrolytic deamination of guanine, producing xanthine and ammonia.</text>
</comment>
<dbReference type="PANTHER" id="PTHR11271">
    <property type="entry name" value="GUANINE DEAMINASE"/>
    <property type="match status" value="1"/>
</dbReference>
<comment type="caution">
    <text evidence="11">The sequence shown here is derived from an EMBL/GenBank/DDBJ whole genome shotgun (WGS) entry which is preliminary data.</text>
</comment>
<dbReference type="InterPro" id="IPR032466">
    <property type="entry name" value="Metal_Hydrolase"/>
</dbReference>
<keyword evidence="5 8" id="KW-0378">Hydrolase</keyword>
<dbReference type="AlphaFoldDB" id="A0A4Z0H5K8"/>
<dbReference type="EC" id="3.5.4.3" evidence="3 7"/>
<dbReference type="GO" id="GO:0008892">
    <property type="term" value="F:guanine deaminase activity"/>
    <property type="evidence" value="ECO:0007669"/>
    <property type="project" value="UniProtKB-UniRule"/>
</dbReference>
<keyword evidence="6 8" id="KW-0862">Zinc</keyword>
<evidence type="ECO:0000256" key="1">
    <source>
        <dbReference type="ARBA" id="ARBA00004984"/>
    </source>
</evidence>
<dbReference type="InterPro" id="IPR011059">
    <property type="entry name" value="Metal-dep_hydrolase_composite"/>
</dbReference>
<protein>
    <recommendedName>
        <fullName evidence="3 7">Guanine deaminase</fullName>
        <shortName evidence="8">Guanase</shortName>
        <ecNumber evidence="3 7">3.5.4.3</ecNumber>
    </recommendedName>
    <alternativeName>
        <fullName evidence="8">Guanine aminohydrolase</fullName>
    </alternativeName>
</protein>
<evidence type="ECO:0000313" key="11">
    <source>
        <dbReference type="EMBL" id="TGB06797.1"/>
    </source>
</evidence>
<dbReference type="Gene3D" id="2.30.40.10">
    <property type="entry name" value="Urease, subunit C, domain 1"/>
    <property type="match status" value="1"/>
</dbReference>
<dbReference type="RefSeq" id="WP_135340091.1">
    <property type="nucleotide sequence ID" value="NZ_JBHLTX010000060.1"/>
</dbReference>
<dbReference type="NCBIfam" id="NF006679">
    <property type="entry name" value="PRK09228.1"/>
    <property type="match status" value="1"/>
</dbReference>
<feature type="region of interest" description="Disordered" evidence="9">
    <location>
        <begin position="1"/>
        <end position="29"/>
    </location>
</feature>
<organism evidence="11 12">
    <name type="scientific">Streptomyces palmae</name>
    <dbReference type="NCBI Taxonomy" id="1701085"/>
    <lineage>
        <taxon>Bacteria</taxon>
        <taxon>Bacillati</taxon>
        <taxon>Actinomycetota</taxon>
        <taxon>Actinomycetes</taxon>
        <taxon>Kitasatosporales</taxon>
        <taxon>Streptomycetaceae</taxon>
        <taxon>Streptomyces</taxon>
    </lineage>
</organism>
<dbReference type="UniPathway" id="UPA00603">
    <property type="reaction ID" value="UER00660"/>
</dbReference>
<comment type="cofactor">
    <cofactor evidence="8">
        <name>Zn(2+)</name>
        <dbReference type="ChEBI" id="CHEBI:29105"/>
    </cofactor>
    <text evidence="8">Binds 1 zinc ion per subunit.</text>
</comment>
<name>A0A4Z0H5K8_9ACTN</name>
<dbReference type="OrthoDB" id="3189065at2"/>
<proteinExistence type="inferred from homology"/>
<evidence type="ECO:0000256" key="8">
    <source>
        <dbReference type="RuleBase" id="RU366009"/>
    </source>
</evidence>
<gene>
    <name evidence="11" type="primary">guaD</name>
    <name evidence="11" type="ORF">E4099_17930</name>
</gene>
<evidence type="ECO:0000256" key="7">
    <source>
        <dbReference type="NCBIfam" id="TIGR02967"/>
    </source>
</evidence>
<dbReference type="GO" id="GO:0008270">
    <property type="term" value="F:zinc ion binding"/>
    <property type="evidence" value="ECO:0007669"/>
    <property type="project" value="UniProtKB-UniRule"/>
</dbReference>
<comment type="pathway">
    <text evidence="1 8">Purine metabolism; guanine degradation; xanthine from guanine: step 1/1.</text>
</comment>
<evidence type="ECO:0000313" key="12">
    <source>
        <dbReference type="Proteomes" id="UP000297948"/>
    </source>
</evidence>
<dbReference type="SUPFAM" id="SSF51556">
    <property type="entry name" value="Metallo-dependent hydrolases"/>
    <property type="match status" value="1"/>
</dbReference>
<dbReference type="Pfam" id="PF01979">
    <property type="entry name" value="Amidohydro_1"/>
    <property type="match status" value="1"/>
</dbReference>
<evidence type="ECO:0000259" key="10">
    <source>
        <dbReference type="Pfam" id="PF01979"/>
    </source>
</evidence>
<dbReference type="NCBIfam" id="TIGR02967">
    <property type="entry name" value="guan_deamin"/>
    <property type="match status" value="1"/>
</dbReference>
<comment type="catalytic activity">
    <reaction evidence="8">
        <text>guanine + H2O + H(+) = xanthine + NH4(+)</text>
        <dbReference type="Rhea" id="RHEA:14665"/>
        <dbReference type="ChEBI" id="CHEBI:15377"/>
        <dbReference type="ChEBI" id="CHEBI:15378"/>
        <dbReference type="ChEBI" id="CHEBI:16235"/>
        <dbReference type="ChEBI" id="CHEBI:17712"/>
        <dbReference type="ChEBI" id="CHEBI:28938"/>
        <dbReference type="EC" id="3.5.4.3"/>
    </reaction>
</comment>